<keyword evidence="1" id="KW-1133">Transmembrane helix</keyword>
<dbReference type="AlphaFoldDB" id="A0A2V1DK93"/>
<feature type="transmembrane region" description="Helical" evidence="1">
    <location>
        <begin position="20"/>
        <end position="39"/>
    </location>
</feature>
<dbReference type="EMBL" id="KZ805417">
    <property type="protein sequence ID" value="PVH98251.1"/>
    <property type="molecule type" value="Genomic_DNA"/>
</dbReference>
<evidence type="ECO:0000256" key="1">
    <source>
        <dbReference type="SAM" id="Phobius"/>
    </source>
</evidence>
<accession>A0A2V1DK93</accession>
<name>A0A2V1DK93_9PLEO</name>
<sequence>MRTFIQVDSSNFRLYSIRRLFWPLLSYFLCFLLKFIYLLQFQFSSVHCMKIADSLPEMQVSHNPPTASYKITLILSNPRK</sequence>
<dbReference type="Proteomes" id="UP000244855">
    <property type="component" value="Unassembled WGS sequence"/>
</dbReference>
<evidence type="ECO:0000313" key="2">
    <source>
        <dbReference type="EMBL" id="PVH98251.1"/>
    </source>
</evidence>
<reference evidence="2 3" key="1">
    <citation type="journal article" date="2018" name="Sci. Rep.">
        <title>Comparative genomics provides insights into the lifestyle and reveals functional heterogeneity of dark septate endophytic fungi.</title>
        <authorList>
            <person name="Knapp D.G."/>
            <person name="Nemeth J.B."/>
            <person name="Barry K."/>
            <person name="Hainaut M."/>
            <person name="Henrissat B."/>
            <person name="Johnson J."/>
            <person name="Kuo A."/>
            <person name="Lim J.H.P."/>
            <person name="Lipzen A."/>
            <person name="Nolan M."/>
            <person name="Ohm R.A."/>
            <person name="Tamas L."/>
            <person name="Grigoriev I.V."/>
            <person name="Spatafora J.W."/>
            <person name="Nagy L.G."/>
            <person name="Kovacs G.M."/>
        </authorList>
    </citation>
    <scope>NUCLEOTIDE SEQUENCE [LARGE SCALE GENOMIC DNA]</scope>
    <source>
        <strain evidence="2 3">DSE2036</strain>
    </source>
</reference>
<gene>
    <name evidence="2" type="ORF">DM02DRAFT_51408</name>
</gene>
<proteinExistence type="predicted"/>
<keyword evidence="3" id="KW-1185">Reference proteome</keyword>
<evidence type="ECO:0000313" key="3">
    <source>
        <dbReference type="Proteomes" id="UP000244855"/>
    </source>
</evidence>
<protein>
    <submittedName>
        <fullName evidence="2">Uncharacterized protein</fullName>
    </submittedName>
</protein>
<organism evidence="2 3">
    <name type="scientific">Periconia macrospinosa</name>
    <dbReference type="NCBI Taxonomy" id="97972"/>
    <lineage>
        <taxon>Eukaryota</taxon>
        <taxon>Fungi</taxon>
        <taxon>Dikarya</taxon>
        <taxon>Ascomycota</taxon>
        <taxon>Pezizomycotina</taxon>
        <taxon>Dothideomycetes</taxon>
        <taxon>Pleosporomycetidae</taxon>
        <taxon>Pleosporales</taxon>
        <taxon>Massarineae</taxon>
        <taxon>Periconiaceae</taxon>
        <taxon>Periconia</taxon>
    </lineage>
</organism>
<keyword evidence="1" id="KW-0472">Membrane</keyword>
<keyword evidence="1" id="KW-0812">Transmembrane</keyword>